<dbReference type="AlphaFoldDB" id="A0AAD9DA48"/>
<feature type="compositionally biased region" description="Basic and acidic residues" evidence="1">
    <location>
        <begin position="68"/>
        <end position="115"/>
    </location>
</feature>
<keyword evidence="2" id="KW-0812">Transmembrane</keyword>
<comment type="caution">
    <text evidence="3">The sequence shown here is derived from an EMBL/GenBank/DDBJ whole genome shotgun (WGS) entry which is preliminary data.</text>
</comment>
<keyword evidence="4" id="KW-1185">Reference proteome</keyword>
<feature type="compositionally biased region" description="Pro residues" evidence="1">
    <location>
        <begin position="1016"/>
        <end position="1034"/>
    </location>
</feature>
<dbReference type="PANTHER" id="PTHR36489">
    <property type="entry name" value="PROTEIN-COUPLED RECEPTOR GPR1, PUTATIVE-RELATED"/>
    <property type="match status" value="1"/>
</dbReference>
<feature type="compositionally biased region" description="Basic and acidic residues" evidence="1">
    <location>
        <begin position="7"/>
        <end position="17"/>
    </location>
</feature>
<feature type="transmembrane region" description="Helical" evidence="2">
    <location>
        <begin position="131"/>
        <end position="149"/>
    </location>
</feature>
<protein>
    <submittedName>
        <fullName evidence="3">Uncharacterized protein</fullName>
    </submittedName>
</protein>
<feature type="compositionally biased region" description="Polar residues" evidence="1">
    <location>
        <begin position="18"/>
        <end position="44"/>
    </location>
</feature>
<reference evidence="3" key="1">
    <citation type="submission" date="2023-06" db="EMBL/GenBank/DDBJ databases">
        <title>Survivors Of The Sea: Transcriptome response of Skeletonema marinoi to long-term dormancy.</title>
        <authorList>
            <person name="Pinder M.I.M."/>
            <person name="Kourtchenko O."/>
            <person name="Robertson E.K."/>
            <person name="Larsson T."/>
            <person name="Maumus F."/>
            <person name="Osuna-Cruz C.M."/>
            <person name="Vancaester E."/>
            <person name="Stenow R."/>
            <person name="Vandepoele K."/>
            <person name="Ploug H."/>
            <person name="Bruchert V."/>
            <person name="Godhe A."/>
            <person name="Topel M."/>
        </authorList>
    </citation>
    <scope>NUCLEOTIDE SEQUENCE</scope>
    <source>
        <strain evidence="3">R05AC</strain>
    </source>
</reference>
<keyword evidence="2" id="KW-0472">Membrane</keyword>
<accession>A0AAD9DA48</accession>
<keyword evidence="2" id="KW-1133">Transmembrane helix</keyword>
<feature type="compositionally biased region" description="Low complexity" evidence="1">
    <location>
        <begin position="978"/>
        <end position="990"/>
    </location>
</feature>
<name>A0AAD9DA48_9STRA</name>
<feature type="compositionally biased region" description="Low complexity" evidence="1">
    <location>
        <begin position="191"/>
        <end position="202"/>
    </location>
</feature>
<evidence type="ECO:0000313" key="4">
    <source>
        <dbReference type="Proteomes" id="UP001224775"/>
    </source>
</evidence>
<sequence>MTANTGRMHEQQYHSQDEQQNCLGDGDTQQKIPPPIDNSSSGETNVIPGETKTARRYHRQPHQLLDAARQDRAQKDDHQHGDGESCRVHKSERHRDDNNKPERREKKDDEDKNPSSDESVQKNNVRRGLRGIFLITATLILVVPIIFLIRQQSKDETDAKNSANPPHDIPSKLQTAEGEELTLLPDFYAGSSSMQRSGSSNPPTGPPPTQQNPLSINPQIRSTADLQACLCNLRRQCMSKNVVMKDKAFLICVYYKEKGGVDDQIHRFQQIPYMNITHSTTGTVFEPITSDYMAGGDLIATYLSPWITVKNYADPTLMILRLEQLLDFWFESKGSSVDIVGEVLVQTDGDIMDGTEINPLGSDVMFTKQSTEYFHLTALLMDRPPCEASIPGSLPVSIRDGNSIVFACTCNETNSCRDLSFDLPDEGSTASMRICIIPQQGNDETADIVRITQLTLDKEGPCGFPFDVVSDGVVSPLATIEEVVGDDNPGVIMLVATIELLAPQVLNPSPITVYGAIEVKQPDSQLKEVPLGTLRYAAAVDDPVDEPTSLNSCLCDGGDFNKYECITDPSPLSPNELVKLCLLARPHTYEFINGSVDVLVAQNSYNKLIVESDVAEGTGTNITFKNGTLMAIETLLDDAVFESSLNYVEFNSYATLKTASFSSDVTSYLRLPLYTEPSNMPSAFPSLSHRPTFNGPTFKPTQSNEPTEEQAIRLEYCPCDINRKCLGVESVTLTQYERNIRICFKALPTTSQVVGTPIVSSSSSDIPIFFTILLDSDMSGGLITGEPPDELFESESSVGSAIEVWGKFDVVEGGRTAILGLSVVYEIASVESSAYCSSSTAQLQACACQCDDNNNCVDGLIQTPSSRNVRICVFSSPTGTKIGNVDGFFLQNMSGDENAADSFQIVIQNGQPKNSITPESPATLRVITTSLKDAFFSDLNGSRIAKAKGSGTVLPDDGGYGQNVEINEVELTIMQELTPEPSRSPSSAPTTVPPTLVPSNAPTPRPTPLPTTVQPTPEPTSVPSNPPTTMPTPQPTDVVTPSPTNAPTDPPSPVPTNQPSRSPTPNPSIPPTPGPTNPPSPPPTQNPSRPPSPGPTPNPTRLPTPRPTNRPSPPSTQNPSRQPTPEPTNPPSPPPTPNPSSQPTPLPTPTPSRQPTPEPTNPPSPPPTPNPSSQPTPLPTPTPSRQPTPEPTNPVSSNYNLLATSLATPTF</sequence>
<evidence type="ECO:0000256" key="2">
    <source>
        <dbReference type="SAM" id="Phobius"/>
    </source>
</evidence>
<evidence type="ECO:0000256" key="1">
    <source>
        <dbReference type="SAM" id="MobiDB-lite"/>
    </source>
</evidence>
<feature type="compositionally biased region" description="Pro residues" evidence="1">
    <location>
        <begin position="1048"/>
        <end position="1192"/>
    </location>
</feature>
<feature type="region of interest" description="Disordered" evidence="1">
    <location>
        <begin position="978"/>
        <end position="1211"/>
    </location>
</feature>
<dbReference type="EMBL" id="JATAAI010000017">
    <property type="protein sequence ID" value="KAK1739826.1"/>
    <property type="molecule type" value="Genomic_DNA"/>
</dbReference>
<feature type="compositionally biased region" description="Polar residues" evidence="1">
    <location>
        <begin position="1193"/>
        <end position="1211"/>
    </location>
</feature>
<evidence type="ECO:0000313" key="3">
    <source>
        <dbReference type="EMBL" id="KAK1739826.1"/>
    </source>
</evidence>
<feature type="region of interest" description="Disordered" evidence="1">
    <location>
        <begin position="1"/>
        <end position="122"/>
    </location>
</feature>
<gene>
    <name evidence="3" type="ORF">QTG54_009585</name>
</gene>
<proteinExistence type="predicted"/>
<dbReference type="PANTHER" id="PTHR36489:SF2">
    <property type="entry name" value="APPLE DOMAIN-CONTAINING PROTEIN"/>
    <property type="match status" value="1"/>
</dbReference>
<feature type="compositionally biased region" description="Pro residues" evidence="1">
    <location>
        <begin position="991"/>
        <end position="1009"/>
    </location>
</feature>
<feature type="region of interest" description="Disordered" evidence="1">
    <location>
        <begin position="189"/>
        <end position="216"/>
    </location>
</feature>
<organism evidence="3 4">
    <name type="scientific">Skeletonema marinoi</name>
    <dbReference type="NCBI Taxonomy" id="267567"/>
    <lineage>
        <taxon>Eukaryota</taxon>
        <taxon>Sar</taxon>
        <taxon>Stramenopiles</taxon>
        <taxon>Ochrophyta</taxon>
        <taxon>Bacillariophyta</taxon>
        <taxon>Coscinodiscophyceae</taxon>
        <taxon>Thalassiosirophycidae</taxon>
        <taxon>Thalassiosirales</taxon>
        <taxon>Skeletonemataceae</taxon>
        <taxon>Skeletonema</taxon>
        <taxon>Skeletonema marinoi-dohrnii complex</taxon>
    </lineage>
</organism>
<dbReference type="Proteomes" id="UP001224775">
    <property type="component" value="Unassembled WGS sequence"/>
</dbReference>